<evidence type="ECO:0000256" key="3">
    <source>
        <dbReference type="ARBA" id="ARBA00022741"/>
    </source>
</evidence>
<dbReference type="Gene3D" id="1.20.5.4130">
    <property type="match status" value="1"/>
</dbReference>
<dbReference type="InterPro" id="IPR041118">
    <property type="entry name" value="Rx_N"/>
</dbReference>
<feature type="domain" description="NB-ARC" evidence="6">
    <location>
        <begin position="201"/>
        <end position="353"/>
    </location>
</feature>
<feature type="domain" description="R13L1/DRL21-like LRR repeat region" evidence="9">
    <location>
        <begin position="706"/>
        <end position="832"/>
    </location>
</feature>
<dbReference type="SUPFAM" id="SSF52058">
    <property type="entry name" value="L domain-like"/>
    <property type="match status" value="2"/>
</dbReference>
<dbReference type="PRINTS" id="PR00364">
    <property type="entry name" value="DISEASERSIST"/>
</dbReference>
<dbReference type="InterPro" id="IPR032675">
    <property type="entry name" value="LRR_dom_sf"/>
</dbReference>
<organism evidence="10 11">
    <name type="scientific">Eucalyptus globulus</name>
    <name type="common">Tasmanian blue gum</name>
    <dbReference type="NCBI Taxonomy" id="34317"/>
    <lineage>
        <taxon>Eukaryota</taxon>
        <taxon>Viridiplantae</taxon>
        <taxon>Streptophyta</taxon>
        <taxon>Embryophyta</taxon>
        <taxon>Tracheophyta</taxon>
        <taxon>Spermatophyta</taxon>
        <taxon>Magnoliopsida</taxon>
        <taxon>eudicotyledons</taxon>
        <taxon>Gunneridae</taxon>
        <taxon>Pentapetalae</taxon>
        <taxon>rosids</taxon>
        <taxon>malvids</taxon>
        <taxon>Myrtales</taxon>
        <taxon>Myrtaceae</taxon>
        <taxon>Myrtoideae</taxon>
        <taxon>Eucalypteae</taxon>
        <taxon>Eucalyptus</taxon>
    </lineage>
</organism>
<feature type="domain" description="Disease resistance N-terminal" evidence="7">
    <location>
        <begin position="10"/>
        <end position="99"/>
    </location>
</feature>
<dbReference type="InterPro" id="IPR042197">
    <property type="entry name" value="Apaf_helical"/>
</dbReference>
<name>A0ABD3LB49_EUCGL</name>
<dbReference type="EMBL" id="JBJKBG010000002">
    <property type="protein sequence ID" value="KAL3749011.1"/>
    <property type="molecule type" value="Genomic_DNA"/>
</dbReference>
<evidence type="ECO:0000259" key="8">
    <source>
        <dbReference type="Pfam" id="PF23559"/>
    </source>
</evidence>
<dbReference type="InterPro" id="IPR027417">
    <property type="entry name" value="P-loop_NTPase"/>
</dbReference>
<dbReference type="Gene3D" id="3.80.10.10">
    <property type="entry name" value="Ribonuclease Inhibitor"/>
    <property type="match status" value="5"/>
</dbReference>
<dbReference type="GO" id="GO:0051707">
    <property type="term" value="P:response to other organism"/>
    <property type="evidence" value="ECO:0007669"/>
    <property type="project" value="UniProtKB-ARBA"/>
</dbReference>
<comment type="caution">
    <text evidence="10">The sequence shown here is derived from an EMBL/GenBank/DDBJ whole genome shotgun (WGS) entry which is preliminary data.</text>
</comment>
<keyword evidence="3" id="KW-0547">Nucleotide-binding</keyword>
<protein>
    <recommendedName>
        <fullName evidence="12">Disease resistance RPP13-like protein 1</fullName>
    </recommendedName>
</protein>
<evidence type="ECO:0000256" key="5">
    <source>
        <dbReference type="ARBA" id="ARBA00022840"/>
    </source>
</evidence>
<dbReference type="SUPFAM" id="SSF52540">
    <property type="entry name" value="P-loop containing nucleoside triphosphate hydrolases"/>
    <property type="match status" value="1"/>
</dbReference>
<dbReference type="Gene3D" id="1.10.8.430">
    <property type="entry name" value="Helical domain of apoptotic protease-activating factors"/>
    <property type="match status" value="1"/>
</dbReference>
<proteinExistence type="predicted"/>
<evidence type="ECO:0000313" key="10">
    <source>
        <dbReference type="EMBL" id="KAL3749011.1"/>
    </source>
</evidence>
<evidence type="ECO:0000313" key="11">
    <source>
        <dbReference type="Proteomes" id="UP001634007"/>
    </source>
</evidence>
<dbReference type="PANTHER" id="PTHR36766">
    <property type="entry name" value="PLANT BROAD-SPECTRUM MILDEW RESISTANCE PROTEIN RPW8"/>
    <property type="match status" value="1"/>
</dbReference>
<evidence type="ECO:0000259" key="7">
    <source>
        <dbReference type="Pfam" id="PF18052"/>
    </source>
</evidence>
<sequence>MAIGEIVLGSFLQVLFDRLTSLGLEYAQREGINTALLDEWKGMLETINVVLDDAEDKQLGGNRLVKLWLDDVRDLAYDMEDLLDEFAIEATQVKSGAESSASRDQNLNSWKFFSWGQDGSSGSNLNSCSFETKVREISGRLENIVTRKARLTLRENAADISNYTNKRLPSTSLPETRFFGREKEEAELLEILIGEVGNSDAGLSIVPIVGMGGVGKTAMAQRLYNDPKMNSYFERKAWVCVSDVFDVLDITKTILQSITDVSCEGNDLNRLQVKLKDDLSGKKFLVVLDDVWNEKYGEWTSLLKPFEAGAKGSKIIITTRNHSVVSITGALPYSLKELSIDNCTNLLAYHALEARNFERHPHLEIVGKKIAEKCRGLPLAAKILGGLLRNKENLDEWEAILNNRIWDVASAKNDEVLPALKLSYVHLPSYLKRCFTYCAVFPKDYEFKRDELVLLWIAVGFLDGRKAKENILRSGRKYFDELVSRSFLQQSSVDTSKFLMHDLLNDLAKSIADVTCFTSEESRVVSDEDDASFKEKARYASFVSGYFTSKRLRVFVGMKVLRSLMLLNVRFNHEYHKSLISEKVLHDLLTNLKYLRVLSLCHFDILGEVPNCVGDLKYLRYLNLSYSNFTRLPESIGTLCKLQVFILRGCRYLSMLPPHMANLVSLQFLDIRDTGCLKKMPLNIGNLRNLIILPKFVVGLERGSQLKELKNLPHLQGDLLISKLQNVEEVKDAIDANLSRKQDLSDLFLQWNEIFGDFRNTKREARVLHSLRPHTNIKNLTISYYGGESLSSWLGDPSYSKIVYLRLLGCPHVSSLPSLGQLPSLKELSLEGLSAVRTIGSEFYGTKSPFPSLTILKFEGLSAWIDWSHYARGREEVLFSCLRHLVVRRCPELIGTLPRQLDHLIKLEIDSCSHLNDSTSVVHLPSLCELHIRDCNKEILKSLTNLTSLTILKIDNLAELVCFDNGFMSYLVKLKELHISSCDKLTYLWQSGIEMQNLSCLQSVVIKDRPQFTSFMEGEREIELLRDLERMELRDCMSLERLPSKLHTLRHLSIWRCPKIMGLTIPPNDPSNNNMMSQLEYLYISDCNSWISFPFAKDRLATLKKLCIVNCKGVESLVEVTAVDSLESLYIGNCMNLRSLPQCLRTLVHLTDLEINHCPTLEMEDLPPLPLTLSSLKLYDCPKIKSIANSNIDSCNNLARLKINDCPALEMEDFPPLPITLSSLKLFLCPKIKSLEWHCLTSLQELHISSCENIGCFPEGGLPPNLREFRIWYCKNMKQPAKKWGLPMLTSLETLVMDGSSMGGEGDKECFPSEEDDEDSWSLLFPSSLTSLRLVGMRKVERLSSGLRNHLSSLRWLQIEDCPKLRDLPEDGLPPSLQILLIKGSENLKDRCSKHTGDYWPLIQEIPSIYIDTF</sequence>
<evidence type="ECO:0000256" key="4">
    <source>
        <dbReference type="ARBA" id="ARBA00022821"/>
    </source>
</evidence>
<dbReference type="Gene3D" id="3.40.50.300">
    <property type="entry name" value="P-loop containing nucleotide triphosphate hydrolases"/>
    <property type="match status" value="1"/>
</dbReference>
<keyword evidence="2" id="KW-0677">Repeat</keyword>
<dbReference type="InterPro" id="IPR058922">
    <property type="entry name" value="WHD_DRP"/>
</dbReference>
<gene>
    <name evidence="10" type="ORF">ACJRO7_010147</name>
</gene>
<dbReference type="Gene3D" id="1.10.10.10">
    <property type="entry name" value="Winged helix-like DNA-binding domain superfamily/Winged helix DNA-binding domain"/>
    <property type="match status" value="1"/>
</dbReference>
<dbReference type="Pfam" id="PF18052">
    <property type="entry name" value="Rx_N"/>
    <property type="match status" value="1"/>
</dbReference>
<dbReference type="Pfam" id="PF23559">
    <property type="entry name" value="WHD_DRP"/>
    <property type="match status" value="1"/>
</dbReference>
<keyword evidence="5" id="KW-0067">ATP-binding</keyword>
<reference evidence="10 11" key="1">
    <citation type="submission" date="2024-11" db="EMBL/GenBank/DDBJ databases">
        <title>Chromosome-level genome assembly of Eucalyptus globulus Labill. provides insights into its genome evolution.</title>
        <authorList>
            <person name="Li X."/>
        </authorList>
    </citation>
    <scope>NUCLEOTIDE SEQUENCE [LARGE SCALE GENOMIC DNA]</scope>
    <source>
        <strain evidence="10">CL2024</strain>
        <tissue evidence="10">Fresh tender leaves</tissue>
    </source>
</reference>
<keyword evidence="4" id="KW-0611">Plant defense</keyword>
<dbReference type="Pfam" id="PF00931">
    <property type="entry name" value="NB-ARC"/>
    <property type="match status" value="1"/>
</dbReference>
<feature type="domain" description="Disease resistance protein winged helix" evidence="8">
    <location>
        <begin position="440"/>
        <end position="508"/>
    </location>
</feature>
<dbReference type="InterPro" id="IPR056789">
    <property type="entry name" value="LRR_R13L1-DRL21"/>
</dbReference>
<keyword evidence="1" id="KW-0433">Leucine-rich repeat</keyword>
<dbReference type="GO" id="GO:0005524">
    <property type="term" value="F:ATP binding"/>
    <property type="evidence" value="ECO:0007669"/>
    <property type="project" value="UniProtKB-KW"/>
</dbReference>
<evidence type="ECO:0008006" key="12">
    <source>
        <dbReference type="Google" id="ProtNLM"/>
    </source>
</evidence>
<dbReference type="InterPro" id="IPR002182">
    <property type="entry name" value="NB-ARC"/>
</dbReference>
<dbReference type="Proteomes" id="UP001634007">
    <property type="component" value="Unassembled WGS sequence"/>
</dbReference>
<evidence type="ECO:0000259" key="6">
    <source>
        <dbReference type="Pfam" id="PF00931"/>
    </source>
</evidence>
<evidence type="ECO:0000256" key="1">
    <source>
        <dbReference type="ARBA" id="ARBA00022614"/>
    </source>
</evidence>
<dbReference type="PANTHER" id="PTHR36766:SF51">
    <property type="entry name" value="DISEASE RESISTANCE RPP13-LIKE PROTEIN 1"/>
    <property type="match status" value="1"/>
</dbReference>
<keyword evidence="11" id="KW-1185">Reference proteome</keyword>
<dbReference type="Pfam" id="PF25019">
    <property type="entry name" value="LRR_R13L1-DRL21"/>
    <property type="match status" value="1"/>
</dbReference>
<dbReference type="InterPro" id="IPR036388">
    <property type="entry name" value="WH-like_DNA-bd_sf"/>
</dbReference>
<evidence type="ECO:0000256" key="2">
    <source>
        <dbReference type="ARBA" id="ARBA00022737"/>
    </source>
</evidence>
<evidence type="ECO:0000259" key="9">
    <source>
        <dbReference type="Pfam" id="PF25019"/>
    </source>
</evidence>
<accession>A0ABD3LB49</accession>
<dbReference type="FunFam" id="1.10.10.10:FF:000322">
    <property type="entry name" value="Probable disease resistance protein At1g63360"/>
    <property type="match status" value="1"/>
</dbReference>
<dbReference type="GO" id="GO:0006952">
    <property type="term" value="P:defense response"/>
    <property type="evidence" value="ECO:0007669"/>
    <property type="project" value="UniProtKB-KW"/>
</dbReference>